<reference evidence="11" key="1">
    <citation type="submission" date="2021-04" db="EMBL/GenBank/DDBJ databases">
        <title>Draft genome assembly of strain Phenylobacterium sp. 20VBR1 using MiniION and Illumina platforms.</title>
        <authorList>
            <person name="Thomas F.A."/>
            <person name="Krishnan K.P."/>
            <person name="Sinha R.K."/>
        </authorList>
    </citation>
    <scope>NUCLEOTIDE SEQUENCE</scope>
    <source>
        <strain evidence="11">20VBR1</strain>
    </source>
</reference>
<keyword evidence="12" id="KW-1185">Reference proteome</keyword>
<gene>
    <name evidence="11" type="ORF">JKL49_05585</name>
</gene>
<evidence type="ECO:0000256" key="7">
    <source>
        <dbReference type="ARBA" id="ARBA00023295"/>
    </source>
</evidence>
<dbReference type="Pfam" id="PF00703">
    <property type="entry name" value="Glyco_hydro_2"/>
    <property type="match status" value="1"/>
</dbReference>
<keyword evidence="7 9" id="KW-0326">Glycosidase</keyword>
<dbReference type="EMBL" id="JAGSGD010000001">
    <property type="protein sequence ID" value="MBR7618854.1"/>
    <property type="molecule type" value="Genomic_DNA"/>
</dbReference>
<dbReference type="InterPro" id="IPR036156">
    <property type="entry name" value="Beta-gal/glucu_dom_sf"/>
</dbReference>
<dbReference type="InterPro" id="IPR006104">
    <property type="entry name" value="Glyco_hydro_2_N"/>
</dbReference>
<evidence type="ECO:0000256" key="8">
    <source>
        <dbReference type="ARBA" id="ARBA00032230"/>
    </source>
</evidence>
<dbReference type="InterPro" id="IPR023232">
    <property type="entry name" value="Glyco_hydro_2_AS"/>
</dbReference>
<protein>
    <recommendedName>
        <fullName evidence="5 9">Beta-galactosidase</fullName>
        <ecNumber evidence="4 9">3.2.1.23</ecNumber>
    </recommendedName>
    <alternativeName>
        <fullName evidence="8 9">Lactase</fullName>
    </alternativeName>
</protein>
<comment type="cofactor">
    <cofactor evidence="2">
        <name>Na(+)</name>
        <dbReference type="ChEBI" id="CHEBI:29101"/>
    </cofactor>
</comment>
<dbReference type="InterPro" id="IPR014718">
    <property type="entry name" value="GH-type_carb-bd"/>
</dbReference>
<dbReference type="Gene3D" id="2.70.98.10">
    <property type="match status" value="1"/>
</dbReference>
<dbReference type="InterPro" id="IPR013783">
    <property type="entry name" value="Ig-like_fold"/>
</dbReference>
<dbReference type="InterPro" id="IPR050347">
    <property type="entry name" value="Bact_Beta-galactosidase"/>
</dbReference>
<dbReference type="InterPro" id="IPR017853">
    <property type="entry name" value="GH"/>
</dbReference>
<dbReference type="PANTHER" id="PTHR46323">
    <property type="entry name" value="BETA-GALACTOSIDASE"/>
    <property type="match status" value="1"/>
</dbReference>
<sequence length="1057" mass="115795">MRELLFQGTTRTWVHPETVSVGRLPARASFMPYGDGRSALARGPSPFVRSLNGDWRFTLVDRPEAIPRDFARAEFDDGDWGRLPVPSNWTMHGHDKPHYTNVQMPFPLAAPNVPDENPTGLYRTAFEVPADWDGRRIVLRIGAAESVLYVWVNGLAVGMGKDSRLPQDFDVTSFVTPGGKNLLACAVVKWSDASYIEDQDQWWMGGIHRDVELIASAPTHIADVFARAGLEDDFVSGTLGVTVKLGFPGDPDNGWEVEAQLYDGEVPVLDAPLRKKVWSAVKGHSPYRPALGQVTLEAAVPAPRRWSSETPNLYTLVVTLHRGDGPAVEATSVRVGFRRVELGDRELLINGKPVLIAGMNRHEHHPTRGKAITREDMLADVLLMKSFNVNAVRTSHYPNHPAWYELCDEYGLYLVDEADIESHDFLHGLCRDPRYASQFLERGLRMVERDKNHPSIILWSLGNESGYGPNHDAMAGWIRQYDPSRPLHYEGAIWGWDPSAALQHIAAVGGLKAGGAPGAVASDIVCPMYPPIENIVAWAKADDPADRRPMILCEYSHAMGNSNGSLSDYWEAFENHRGLQGGFIWEWVDHGIAQVTPDGQPFMAYGGDFGDAPNDLNFCCDGIVGADRAPHPALWEFKTLAQPVGVAWDGERLAVTNKRDFTTLEDLTGAWTLEVDGRVVAEGSLLRLPTAPGATESVALDLPRPEIEAGQEAFLMVRFALAQATAWAQAGHELAWALLPVSLPVKASPPPERLTGTLVLAETDETVRVSGDGFEVVFSKATGTLERYLWRNHPLVLEGPRLQVWRGATDNDGIKGWSNQDTKPLGRWLAAGLDALVPGAAKIEVAEAAGSVVVTVQQTWASAHLAEAITHRQDYRVTPDGRVAVTNRFEVAPELTDLPRLGVTLALPEGFEQLAWFGRGPGDTYVDRKAAGWIGRFEGTVSGQYVPYVLPQEHGNRTDVRWLAVEGPEAGLVFVAACEGSASHFTPADLFAAKHTTDLTPRAETWINLDIRQRGLGTASCGPDTLDRYKIGGGVHVLNYEIRPYAAGDDPGVVARS</sequence>
<dbReference type="RefSeq" id="WP_215338845.1">
    <property type="nucleotide sequence ID" value="NZ_JAGSGD010000001.1"/>
</dbReference>
<keyword evidence="6 9" id="KW-0378">Hydrolase</keyword>
<dbReference type="PANTHER" id="PTHR46323:SF2">
    <property type="entry name" value="BETA-GALACTOSIDASE"/>
    <property type="match status" value="1"/>
</dbReference>
<dbReference type="AlphaFoldDB" id="A0A941CZT1"/>
<evidence type="ECO:0000256" key="5">
    <source>
        <dbReference type="ARBA" id="ARBA00013303"/>
    </source>
</evidence>
<dbReference type="InterPro" id="IPR023230">
    <property type="entry name" value="Glyco_hydro_2_CS"/>
</dbReference>
<dbReference type="PRINTS" id="PR00132">
    <property type="entry name" value="GLHYDRLASE2"/>
</dbReference>
<dbReference type="Pfam" id="PF02929">
    <property type="entry name" value="Bgal_small_N"/>
    <property type="match status" value="1"/>
</dbReference>
<dbReference type="PROSITE" id="PS00608">
    <property type="entry name" value="GLYCOSYL_HYDROL_F2_2"/>
    <property type="match status" value="1"/>
</dbReference>
<dbReference type="InterPro" id="IPR008979">
    <property type="entry name" value="Galactose-bd-like_sf"/>
</dbReference>
<evidence type="ECO:0000313" key="12">
    <source>
        <dbReference type="Proteomes" id="UP000622580"/>
    </source>
</evidence>
<accession>A0A941CZT1</accession>
<dbReference type="GO" id="GO:0005990">
    <property type="term" value="P:lactose catabolic process"/>
    <property type="evidence" value="ECO:0007669"/>
    <property type="project" value="TreeGrafter"/>
</dbReference>
<feature type="domain" description="Beta galactosidase small chain/" evidence="10">
    <location>
        <begin position="768"/>
        <end position="1043"/>
    </location>
</feature>
<evidence type="ECO:0000256" key="2">
    <source>
        <dbReference type="ARBA" id="ARBA00001959"/>
    </source>
</evidence>
<dbReference type="GO" id="GO:0030246">
    <property type="term" value="F:carbohydrate binding"/>
    <property type="evidence" value="ECO:0007669"/>
    <property type="project" value="InterPro"/>
</dbReference>
<dbReference type="SUPFAM" id="SSF49785">
    <property type="entry name" value="Galactose-binding domain-like"/>
    <property type="match status" value="1"/>
</dbReference>
<evidence type="ECO:0000256" key="6">
    <source>
        <dbReference type="ARBA" id="ARBA00022801"/>
    </source>
</evidence>
<dbReference type="InterPro" id="IPR004199">
    <property type="entry name" value="B-gal_small/dom_5"/>
</dbReference>
<dbReference type="SUPFAM" id="SSF74650">
    <property type="entry name" value="Galactose mutarotase-like"/>
    <property type="match status" value="1"/>
</dbReference>
<comment type="similarity">
    <text evidence="3 9">Belongs to the glycosyl hydrolase 2 family.</text>
</comment>
<dbReference type="Gene3D" id="3.20.20.80">
    <property type="entry name" value="Glycosidases"/>
    <property type="match status" value="1"/>
</dbReference>
<evidence type="ECO:0000259" key="10">
    <source>
        <dbReference type="SMART" id="SM01038"/>
    </source>
</evidence>
<dbReference type="InterPro" id="IPR006102">
    <property type="entry name" value="Ig-like_GH2"/>
</dbReference>
<dbReference type="Gene3D" id="2.60.40.10">
    <property type="entry name" value="Immunoglobulins"/>
    <property type="match status" value="2"/>
</dbReference>
<dbReference type="SUPFAM" id="SSF49303">
    <property type="entry name" value="beta-Galactosidase/glucuronidase domain"/>
    <property type="match status" value="2"/>
</dbReference>
<dbReference type="Gene3D" id="2.60.120.260">
    <property type="entry name" value="Galactose-binding domain-like"/>
    <property type="match status" value="1"/>
</dbReference>
<dbReference type="SUPFAM" id="SSF51445">
    <property type="entry name" value="(Trans)glycosidases"/>
    <property type="match status" value="1"/>
</dbReference>
<evidence type="ECO:0000256" key="4">
    <source>
        <dbReference type="ARBA" id="ARBA00012756"/>
    </source>
</evidence>
<dbReference type="EC" id="3.2.1.23" evidence="4 9"/>
<dbReference type="InterPro" id="IPR032312">
    <property type="entry name" value="LacZ_4"/>
</dbReference>
<dbReference type="GO" id="GO:0004565">
    <property type="term" value="F:beta-galactosidase activity"/>
    <property type="evidence" value="ECO:0007669"/>
    <property type="project" value="UniProtKB-EC"/>
</dbReference>
<dbReference type="Pfam" id="PF16353">
    <property type="entry name" value="LacZ_4"/>
    <property type="match status" value="1"/>
</dbReference>
<dbReference type="PROSITE" id="PS00719">
    <property type="entry name" value="GLYCOSYL_HYDROL_F2_1"/>
    <property type="match status" value="1"/>
</dbReference>
<organism evidence="11 12">
    <name type="scientific">Phenylobacterium glaciei</name>
    <dbReference type="NCBI Taxonomy" id="2803784"/>
    <lineage>
        <taxon>Bacteria</taxon>
        <taxon>Pseudomonadati</taxon>
        <taxon>Pseudomonadota</taxon>
        <taxon>Alphaproteobacteria</taxon>
        <taxon>Caulobacterales</taxon>
        <taxon>Caulobacteraceae</taxon>
        <taxon>Phenylobacterium</taxon>
    </lineage>
</organism>
<dbReference type="SMART" id="SM01038">
    <property type="entry name" value="Bgal_small_N"/>
    <property type="match status" value="1"/>
</dbReference>
<dbReference type="Pfam" id="PF02836">
    <property type="entry name" value="Glyco_hydro_2_C"/>
    <property type="match status" value="1"/>
</dbReference>
<evidence type="ECO:0000256" key="9">
    <source>
        <dbReference type="RuleBase" id="RU361154"/>
    </source>
</evidence>
<evidence type="ECO:0000256" key="3">
    <source>
        <dbReference type="ARBA" id="ARBA00007401"/>
    </source>
</evidence>
<dbReference type="Pfam" id="PF02837">
    <property type="entry name" value="Glyco_hydro_2_N"/>
    <property type="match status" value="1"/>
</dbReference>
<proteinExistence type="inferred from homology"/>
<comment type="caution">
    <text evidence="11">The sequence shown here is derived from an EMBL/GenBank/DDBJ whole genome shotgun (WGS) entry which is preliminary data.</text>
</comment>
<dbReference type="GO" id="GO:0009341">
    <property type="term" value="C:beta-galactosidase complex"/>
    <property type="evidence" value="ECO:0007669"/>
    <property type="project" value="InterPro"/>
</dbReference>
<dbReference type="FunFam" id="3.20.20.80:FF:000018">
    <property type="entry name" value="Beta-galactosidase"/>
    <property type="match status" value="1"/>
</dbReference>
<evidence type="ECO:0000313" key="11">
    <source>
        <dbReference type="EMBL" id="MBR7618854.1"/>
    </source>
</evidence>
<dbReference type="InterPro" id="IPR011013">
    <property type="entry name" value="Gal_mutarotase_sf_dom"/>
</dbReference>
<evidence type="ECO:0000256" key="1">
    <source>
        <dbReference type="ARBA" id="ARBA00001412"/>
    </source>
</evidence>
<dbReference type="Proteomes" id="UP000622580">
    <property type="component" value="Unassembled WGS sequence"/>
</dbReference>
<comment type="catalytic activity">
    <reaction evidence="1 9">
        <text>Hydrolysis of terminal non-reducing beta-D-galactose residues in beta-D-galactosides.</text>
        <dbReference type="EC" id="3.2.1.23"/>
    </reaction>
</comment>
<name>A0A941CZT1_9CAUL</name>
<dbReference type="InterPro" id="IPR006101">
    <property type="entry name" value="Glyco_hydro_2"/>
</dbReference>
<dbReference type="InterPro" id="IPR006103">
    <property type="entry name" value="Glyco_hydro_2_cat"/>
</dbReference>